<gene>
    <name evidence="2" type="ORF">UT17_C0001G0119</name>
</gene>
<evidence type="ECO:0000313" key="2">
    <source>
        <dbReference type="EMBL" id="KKQ92740.1"/>
    </source>
</evidence>
<keyword evidence="1" id="KW-1133">Transmembrane helix</keyword>
<sequence>MKNVKTQKGQLLVELLVAFGVASVLIPAIIFGFISASGGRVQQEQRLKATGLLKEGEEAVRSLRDMDWVNVATNGTYYPKVSSCSSLPCWVWGAEVDGIMGDFTRSVIISDVAPVDLSKKKITVSVGWNSILPSTMTSTFILARWKNISSSLVSAGTLINQGSGDWCAPTLNLASLDLPKNGVANAISAIQGQIAAGTGDNASGISYANVSITDPPAPATPSASMVGTFDGFKTNDVFTEQNYAYLATDTNSKEIEIVDLTQTDINGKYTEAGYFNAPGNGNAASIAVSGNVGYMVGGTKLYDFDLTSKSGSRPIIDSDGLNLDGTASRIVIWGQRAYVTTSSLSEQLTIIDISNTSDLQVKKKVALDAAAGASVYINEEGTRAYVAAHSSSTKAELFIVNTDETSAGYGTVINSYDTNGMDPKGIIKVNIPRLVIVGTNGEEYQVIDITDETINPLPRCGGMQIDTGVNGVSTVFATSQRAYSYIVTGDSSTELKIIEGGPGGGGSGGGLIVESSPLDAGHSVVFNRIDITSLTPSDITATYQIAVSTDCSTYNYSGNYTIAGGPIPMTLNPGQCFRYKVTFSGGSGVGTAASTTVSVNYSP</sequence>
<dbReference type="AlphaFoldDB" id="A0A0G0LXH8"/>
<protein>
    <submittedName>
        <fullName evidence="2">Uncharacterized protein</fullName>
    </submittedName>
</protein>
<evidence type="ECO:0000256" key="1">
    <source>
        <dbReference type="SAM" id="Phobius"/>
    </source>
</evidence>
<accession>A0A0G0LXH8</accession>
<name>A0A0G0LXH8_9BACT</name>
<dbReference type="Proteomes" id="UP000034774">
    <property type="component" value="Unassembled WGS sequence"/>
</dbReference>
<dbReference type="Pfam" id="PF08309">
    <property type="entry name" value="LVIVD"/>
    <property type="match status" value="1"/>
</dbReference>
<evidence type="ECO:0000313" key="3">
    <source>
        <dbReference type="Proteomes" id="UP000034774"/>
    </source>
</evidence>
<keyword evidence="1" id="KW-0472">Membrane</keyword>
<keyword evidence="1" id="KW-0812">Transmembrane</keyword>
<organism evidence="2 3">
    <name type="scientific">Candidatus Woesebacteria bacterium GW2011_GWB1_39_10</name>
    <dbReference type="NCBI Taxonomy" id="1618572"/>
    <lineage>
        <taxon>Bacteria</taxon>
        <taxon>Candidatus Woeseibacteriota</taxon>
    </lineage>
</organism>
<feature type="transmembrane region" description="Helical" evidence="1">
    <location>
        <begin position="12"/>
        <end position="34"/>
    </location>
</feature>
<comment type="caution">
    <text evidence="2">The sequence shown here is derived from an EMBL/GenBank/DDBJ whole genome shotgun (WGS) entry which is preliminary data.</text>
</comment>
<proteinExistence type="predicted"/>
<dbReference type="EMBL" id="LBVU01000001">
    <property type="protein sequence ID" value="KKQ92740.1"/>
    <property type="molecule type" value="Genomic_DNA"/>
</dbReference>
<dbReference type="STRING" id="1618572.UT17_C0001G0119"/>
<reference evidence="2 3" key="1">
    <citation type="journal article" date="2015" name="Nature">
        <title>rRNA introns, odd ribosomes, and small enigmatic genomes across a large radiation of phyla.</title>
        <authorList>
            <person name="Brown C.T."/>
            <person name="Hug L.A."/>
            <person name="Thomas B.C."/>
            <person name="Sharon I."/>
            <person name="Castelle C.J."/>
            <person name="Singh A."/>
            <person name="Wilkins M.J."/>
            <person name="Williams K.H."/>
            <person name="Banfield J.F."/>
        </authorList>
    </citation>
    <scope>NUCLEOTIDE SEQUENCE [LARGE SCALE GENOMIC DNA]</scope>
</reference>
<dbReference type="InterPro" id="IPR013211">
    <property type="entry name" value="LVIVD"/>
</dbReference>